<keyword evidence="10 12" id="KW-0275">Fatty acid biosynthesis</keyword>
<keyword evidence="15" id="KW-1185">Reference proteome</keyword>
<dbReference type="eggNOG" id="KOG3071">
    <property type="taxonomic scope" value="Eukaryota"/>
</dbReference>
<proteinExistence type="inferred from homology"/>
<evidence type="ECO:0000256" key="1">
    <source>
        <dbReference type="ARBA" id="ARBA00004141"/>
    </source>
</evidence>
<evidence type="ECO:0000313" key="15">
    <source>
        <dbReference type="Proteomes" id="UP000014074"/>
    </source>
</evidence>
<dbReference type="GO" id="GO:0030148">
    <property type="term" value="P:sphingolipid biosynthetic process"/>
    <property type="evidence" value="ECO:0007669"/>
    <property type="project" value="TreeGrafter"/>
</dbReference>
<evidence type="ECO:0000256" key="8">
    <source>
        <dbReference type="ARBA" id="ARBA00023098"/>
    </source>
</evidence>
<dbReference type="Proteomes" id="UP000014074">
    <property type="component" value="Unassembled WGS sequence"/>
</dbReference>
<feature type="transmembrane region" description="Helical" evidence="12">
    <location>
        <begin position="261"/>
        <end position="282"/>
    </location>
</feature>
<dbReference type="PANTHER" id="PTHR11157">
    <property type="entry name" value="FATTY ACID ACYL TRANSFERASE-RELATED"/>
    <property type="match status" value="1"/>
</dbReference>
<keyword evidence="3 12" id="KW-0444">Lipid biosynthesis</keyword>
<evidence type="ECO:0000313" key="14">
    <source>
        <dbReference type="EMBL" id="EON98692.1"/>
    </source>
</evidence>
<dbReference type="InterPro" id="IPR002076">
    <property type="entry name" value="ELO_fam"/>
</dbReference>
<keyword evidence="5 12" id="KW-0812">Transmembrane</keyword>
<dbReference type="GO" id="GO:0034626">
    <property type="term" value="P:fatty acid elongation, polyunsaturated fatty acid"/>
    <property type="evidence" value="ECO:0007669"/>
    <property type="project" value="TreeGrafter"/>
</dbReference>
<keyword evidence="7 12" id="KW-1133">Transmembrane helix</keyword>
<feature type="transmembrane region" description="Helical" evidence="12">
    <location>
        <begin position="223"/>
        <end position="241"/>
    </location>
</feature>
<evidence type="ECO:0000256" key="6">
    <source>
        <dbReference type="ARBA" id="ARBA00022832"/>
    </source>
</evidence>
<evidence type="ECO:0000256" key="4">
    <source>
        <dbReference type="ARBA" id="ARBA00022679"/>
    </source>
</evidence>
<comment type="subcellular location">
    <subcellularLocation>
        <location evidence="1">Membrane</location>
        <topology evidence="1">Multi-pass membrane protein</topology>
    </subcellularLocation>
</comment>
<gene>
    <name evidence="14" type="ORF">UCRPA7_5833</name>
</gene>
<comment type="catalytic activity">
    <reaction evidence="12">
        <text>an acyl-CoA + malonyl-CoA + H(+) = a 3-oxoacyl-CoA + CO2 + CoA</text>
        <dbReference type="Rhea" id="RHEA:50252"/>
        <dbReference type="ChEBI" id="CHEBI:15378"/>
        <dbReference type="ChEBI" id="CHEBI:16526"/>
        <dbReference type="ChEBI" id="CHEBI:57287"/>
        <dbReference type="ChEBI" id="CHEBI:57384"/>
        <dbReference type="ChEBI" id="CHEBI:58342"/>
        <dbReference type="ChEBI" id="CHEBI:90726"/>
    </reaction>
    <physiologicalReaction direction="left-to-right" evidence="12">
        <dbReference type="Rhea" id="RHEA:50253"/>
    </physiologicalReaction>
</comment>
<feature type="compositionally biased region" description="Polar residues" evidence="13">
    <location>
        <begin position="319"/>
        <end position="340"/>
    </location>
</feature>
<dbReference type="Pfam" id="PF01151">
    <property type="entry name" value="ELO"/>
    <property type="match status" value="1"/>
</dbReference>
<dbReference type="GeneID" id="19326428"/>
<evidence type="ECO:0000256" key="9">
    <source>
        <dbReference type="ARBA" id="ARBA00023136"/>
    </source>
</evidence>
<accession>R8BHG9</accession>
<comment type="similarity">
    <text evidence="2 12">Belongs to the ELO family.</text>
</comment>
<name>R8BHG9_PHAM7</name>
<dbReference type="RefSeq" id="XP_007916568.1">
    <property type="nucleotide sequence ID" value="XM_007918377.1"/>
</dbReference>
<keyword evidence="6 12" id="KW-0276">Fatty acid metabolism</keyword>
<evidence type="ECO:0000256" key="13">
    <source>
        <dbReference type="SAM" id="MobiDB-lite"/>
    </source>
</evidence>
<evidence type="ECO:0000256" key="11">
    <source>
        <dbReference type="ARBA" id="ARBA00047375"/>
    </source>
</evidence>
<feature type="transmembrane region" description="Helical" evidence="12">
    <location>
        <begin position="55"/>
        <end position="73"/>
    </location>
</feature>
<dbReference type="GO" id="GO:0019367">
    <property type="term" value="P:fatty acid elongation, saturated fatty acid"/>
    <property type="evidence" value="ECO:0007669"/>
    <property type="project" value="TreeGrafter"/>
</dbReference>
<dbReference type="OrthoDB" id="434092at2759"/>
<comment type="catalytic activity">
    <reaction evidence="11">
        <text>a very-long-chain acyl-CoA + malonyl-CoA + H(+) = a very-long-chain 3-oxoacyl-CoA + CO2 + CoA</text>
        <dbReference type="Rhea" id="RHEA:32727"/>
        <dbReference type="ChEBI" id="CHEBI:15378"/>
        <dbReference type="ChEBI" id="CHEBI:16526"/>
        <dbReference type="ChEBI" id="CHEBI:57287"/>
        <dbReference type="ChEBI" id="CHEBI:57384"/>
        <dbReference type="ChEBI" id="CHEBI:90725"/>
        <dbReference type="ChEBI" id="CHEBI:90736"/>
        <dbReference type="EC" id="2.3.1.199"/>
    </reaction>
</comment>
<sequence>MATFYEKLPLPTLDRPFGIHLWPIFDKAWTATVGYPASDFRFKPGETPMSTLKETGIFIVCYYTIIFGGREWMRNREPFKLKALFLIHNFLLTAVSAILLALYIEELLPTVVRHGIFHAICHAEGGWTQPLVVLYYLTYLTKYLELLDTVFLFLKKKPLTFLHCYHHGATALLCYTQLIGSTAVSWVPITLNLGVHVVMYWYYFQSARGVRIWWKEWVTRFQIIQFVIDLGFVYFASWTYFTSTYWPWIPNAGKCAGEEFAAFAGIIILSSYLVLFIAFYFATYKKDGKAPSGRKSLRRMSQAPLPDPHNLIHEHEKATNGTAKSTGVKTNGVTTRSRKA</sequence>
<dbReference type="HOGENOM" id="CLU_048483_6_1_1"/>
<feature type="region of interest" description="Disordered" evidence="13">
    <location>
        <begin position="287"/>
        <end position="340"/>
    </location>
</feature>
<feature type="transmembrane region" description="Helical" evidence="12">
    <location>
        <begin position="85"/>
        <end position="104"/>
    </location>
</feature>
<dbReference type="KEGG" id="tmn:UCRPA7_5833"/>
<evidence type="ECO:0000256" key="3">
    <source>
        <dbReference type="ARBA" id="ARBA00022516"/>
    </source>
</evidence>
<dbReference type="GO" id="GO:0042761">
    <property type="term" value="P:very long-chain fatty acid biosynthetic process"/>
    <property type="evidence" value="ECO:0007669"/>
    <property type="project" value="TreeGrafter"/>
</dbReference>
<reference evidence="15" key="1">
    <citation type="journal article" date="2013" name="Genome Announc.">
        <title>Draft genome sequence of the ascomycete Phaeoacremonium aleophilum strain UCR-PA7, a causal agent of the esca disease complex in grapevines.</title>
        <authorList>
            <person name="Blanco-Ulate B."/>
            <person name="Rolshausen P."/>
            <person name="Cantu D."/>
        </authorList>
    </citation>
    <scope>NUCLEOTIDE SEQUENCE [LARGE SCALE GENOMIC DNA]</scope>
    <source>
        <strain evidence="15">UCR-PA7</strain>
    </source>
</reference>
<dbReference type="PANTHER" id="PTHR11157:SF134">
    <property type="entry name" value="ELONGATION OF FATTY ACIDS PROTEIN 1-RELATED"/>
    <property type="match status" value="1"/>
</dbReference>
<dbReference type="EC" id="2.3.1.-" evidence="12"/>
<dbReference type="AlphaFoldDB" id="R8BHG9"/>
<feature type="transmembrane region" description="Helical" evidence="12">
    <location>
        <begin position="185"/>
        <end position="203"/>
    </location>
</feature>
<dbReference type="GO" id="GO:0005789">
    <property type="term" value="C:endoplasmic reticulum membrane"/>
    <property type="evidence" value="ECO:0007669"/>
    <property type="project" value="TreeGrafter"/>
</dbReference>
<evidence type="ECO:0000256" key="10">
    <source>
        <dbReference type="ARBA" id="ARBA00023160"/>
    </source>
</evidence>
<keyword evidence="8 12" id="KW-0443">Lipid metabolism</keyword>
<evidence type="ECO:0000256" key="5">
    <source>
        <dbReference type="ARBA" id="ARBA00022692"/>
    </source>
</evidence>
<dbReference type="EMBL" id="KB933203">
    <property type="protein sequence ID" value="EON98692.1"/>
    <property type="molecule type" value="Genomic_DNA"/>
</dbReference>
<protein>
    <recommendedName>
        <fullName evidence="12">Elongation of fatty acids protein</fullName>
        <ecNumber evidence="12">2.3.1.-</ecNumber>
    </recommendedName>
</protein>
<keyword evidence="4 12" id="KW-0808">Transferase</keyword>
<organism evidence="14 15">
    <name type="scientific">Phaeoacremonium minimum (strain UCR-PA7)</name>
    <name type="common">Esca disease fungus</name>
    <name type="synonym">Togninia minima</name>
    <dbReference type="NCBI Taxonomy" id="1286976"/>
    <lineage>
        <taxon>Eukaryota</taxon>
        <taxon>Fungi</taxon>
        <taxon>Dikarya</taxon>
        <taxon>Ascomycota</taxon>
        <taxon>Pezizomycotina</taxon>
        <taxon>Sordariomycetes</taxon>
        <taxon>Sordariomycetidae</taxon>
        <taxon>Togniniales</taxon>
        <taxon>Togniniaceae</taxon>
        <taxon>Phaeoacremonium</taxon>
    </lineage>
</organism>
<dbReference type="GO" id="GO:0009922">
    <property type="term" value="F:fatty acid elongase activity"/>
    <property type="evidence" value="ECO:0007669"/>
    <property type="project" value="UniProtKB-EC"/>
</dbReference>
<keyword evidence="9 12" id="KW-0472">Membrane</keyword>
<dbReference type="GO" id="GO:0034625">
    <property type="term" value="P:fatty acid elongation, monounsaturated fatty acid"/>
    <property type="evidence" value="ECO:0007669"/>
    <property type="project" value="TreeGrafter"/>
</dbReference>
<evidence type="ECO:0000256" key="12">
    <source>
        <dbReference type="RuleBase" id="RU361115"/>
    </source>
</evidence>
<evidence type="ECO:0000256" key="2">
    <source>
        <dbReference type="ARBA" id="ARBA00007263"/>
    </source>
</evidence>
<evidence type="ECO:0000256" key="7">
    <source>
        <dbReference type="ARBA" id="ARBA00022989"/>
    </source>
</evidence>